<keyword evidence="3" id="KW-0269">Exonuclease</keyword>
<dbReference type="GO" id="GO:0008408">
    <property type="term" value="F:3'-5' exonuclease activity"/>
    <property type="evidence" value="ECO:0007669"/>
    <property type="project" value="InterPro"/>
</dbReference>
<keyword evidence="4" id="KW-0472">Membrane</keyword>
<keyword evidence="1" id="KW-0540">Nuclease</keyword>
<sequence length="158" mass="17644">MSELPKSLVSIMRDEKILKVGVGIGEDVLKLKRHRGLICKGMADIQAMGMKSLGLAAKAPKVGLKALAQSFVGIELIKPKRIAVSNWEDFPLTLQQIEYAAMDAWAGLRVYQEITGKRQLINKPPYQDVHVETIPSRSPVVRYVLLLALVVLLYYIFL</sequence>
<evidence type="ECO:0000256" key="3">
    <source>
        <dbReference type="ARBA" id="ARBA00022839"/>
    </source>
</evidence>
<dbReference type="EMBL" id="MU825914">
    <property type="protein sequence ID" value="KAJ7382811.1"/>
    <property type="molecule type" value="Genomic_DNA"/>
</dbReference>
<dbReference type="AlphaFoldDB" id="A0A9X0D133"/>
<dbReference type="GO" id="GO:0006139">
    <property type="term" value="P:nucleobase-containing compound metabolic process"/>
    <property type="evidence" value="ECO:0007669"/>
    <property type="project" value="InterPro"/>
</dbReference>
<proteinExistence type="predicted"/>
<evidence type="ECO:0000313" key="6">
    <source>
        <dbReference type="EMBL" id="KAJ7382811.1"/>
    </source>
</evidence>
<evidence type="ECO:0000256" key="4">
    <source>
        <dbReference type="SAM" id="Phobius"/>
    </source>
</evidence>
<dbReference type="Gene3D" id="3.30.420.10">
    <property type="entry name" value="Ribonuclease H-like superfamily/Ribonuclease H"/>
    <property type="match status" value="1"/>
</dbReference>
<dbReference type="Pfam" id="PF01612">
    <property type="entry name" value="DNA_pol_A_exo1"/>
    <property type="match status" value="1"/>
</dbReference>
<accession>A0A9X0D133</accession>
<protein>
    <recommendedName>
        <fullName evidence="5">3'-5' exonuclease domain-containing protein</fullName>
    </recommendedName>
</protein>
<feature type="transmembrane region" description="Helical" evidence="4">
    <location>
        <begin position="140"/>
        <end position="157"/>
    </location>
</feature>
<keyword evidence="7" id="KW-1185">Reference proteome</keyword>
<dbReference type="Proteomes" id="UP001163046">
    <property type="component" value="Unassembled WGS sequence"/>
</dbReference>
<dbReference type="InterPro" id="IPR012337">
    <property type="entry name" value="RNaseH-like_sf"/>
</dbReference>
<keyword evidence="4" id="KW-0812">Transmembrane</keyword>
<gene>
    <name evidence="6" type="ORF">OS493_032772</name>
</gene>
<keyword evidence="2" id="KW-0378">Hydrolase</keyword>
<reference evidence="6" key="1">
    <citation type="submission" date="2023-01" db="EMBL/GenBank/DDBJ databases">
        <title>Genome assembly of the deep-sea coral Lophelia pertusa.</title>
        <authorList>
            <person name="Herrera S."/>
            <person name="Cordes E."/>
        </authorList>
    </citation>
    <scope>NUCLEOTIDE SEQUENCE</scope>
    <source>
        <strain evidence="6">USNM1676648</strain>
        <tissue evidence="6">Polyp</tissue>
    </source>
</reference>
<organism evidence="6 7">
    <name type="scientific">Desmophyllum pertusum</name>
    <dbReference type="NCBI Taxonomy" id="174260"/>
    <lineage>
        <taxon>Eukaryota</taxon>
        <taxon>Metazoa</taxon>
        <taxon>Cnidaria</taxon>
        <taxon>Anthozoa</taxon>
        <taxon>Hexacorallia</taxon>
        <taxon>Scleractinia</taxon>
        <taxon>Caryophylliina</taxon>
        <taxon>Caryophylliidae</taxon>
        <taxon>Desmophyllum</taxon>
    </lineage>
</organism>
<feature type="domain" description="3'-5' exonuclease" evidence="5">
    <location>
        <begin position="8"/>
        <end position="115"/>
    </location>
</feature>
<dbReference type="InterPro" id="IPR002562">
    <property type="entry name" value="3'-5'_exonuclease_dom"/>
</dbReference>
<dbReference type="InterPro" id="IPR036397">
    <property type="entry name" value="RNaseH_sf"/>
</dbReference>
<evidence type="ECO:0000256" key="1">
    <source>
        <dbReference type="ARBA" id="ARBA00022722"/>
    </source>
</evidence>
<name>A0A9X0D133_9CNID</name>
<keyword evidence="4" id="KW-1133">Transmembrane helix</keyword>
<dbReference type="InterPro" id="IPR051132">
    <property type="entry name" value="3-5_Exonuclease_domain"/>
</dbReference>
<dbReference type="GO" id="GO:0003676">
    <property type="term" value="F:nucleic acid binding"/>
    <property type="evidence" value="ECO:0007669"/>
    <property type="project" value="InterPro"/>
</dbReference>
<dbReference type="SUPFAM" id="SSF53098">
    <property type="entry name" value="Ribonuclease H-like"/>
    <property type="match status" value="1"/>
</dbReference>
<dbReference type="PANTHER" id="PTHR13620">
    <property type="entry name" value="3-5 EXONUCLEASE"/>
    <property type="match status" value="1"/>
</dbReference>
<dbReference type="OrthoDB" id="10261556at2759"/>
<comment type="caution">
    <text evidence="6">The sequence shown here is derived from an EMBL/GenBank/DDBJ whole genome shotgun (WGS) entry which is preliminary data.</text>
</comment>
<dbReference type="CDD" id="cd06141">
    <property type="entry name" value="WRN_exo"/>
    <property type="match status" value="1"/>
</dbReference>
<evidence type="ECO:0000313" key="7">
    <source>
        <dbReference type="Proteomes" id="UP001163046"/>
    </source>
</evidence>
<evidence type="ECO:0000259" key="5">
    <source>
        <dbReference type="Pfam" id="PF01612"/>
    </source>
</evidence>
<evidence type="ECO:0000256" key="2">
    <source>
        <dbReference type="ARBA" id="ARBA00022801"/>
    </source>
</evidence>